<dbReference type="RefSeq" id="WP_267949994.1">
    <property type="nucleotide sequence ID" value="NZ_CP113264.1"/>
</dbReference>
<dbReference type="Pfam" id="PF10898">
    <property type="entry name" value="DUF2716"/>
    <property type="match status" value="1"/>
</dbReference>
<evidence type="ECO:0000313" key="2">
    <source>
        <dbReference type="EMBL" id="WAE76225.1"/>
    </source>
</evidence>
<organism evidence="2 3">
    <name type="scientific">Streptomonospora nanhaiensis</name>
    <dbReference type="NCBI Taxonomy" id="1323731"/>
    <lineage>
        <taxon>Bacteria</taxon>
        <taxon>Bacillati</taxon>
        <taxon>Actinomycetota</taxon>
        <taxon>Actinomycetes</taxon>
        <taxon>Streptosporangiales</taxon>
        <taxon>Nocardiopsidaceae</taxon>
        <taxon>Streptomonospora</taxon>
    </lineage>
</organism>
<proteinExistence type="predicted"/>
<dbReference type="EMBL" id="CP113264">
    <property type="protein sequence ID" value="WAE76225.1"/>
    <property type="molecule type" value="Genomic_DNA"/>
</dbReference>
<gene>
    <name evidence="2" type="ORF">OUQ99_14565</name>
</gene>
<reference evidence="2 3" key="1">
    <citation type="journal article" date="2013" name="Int. J. Syst. Evol. Microbiol.">
        <title>Description of Streptomonospora sediminis sp. nov. and Streptomonospora nanhaiensis sp. nov., and reclassification of Nocardiopsis arabia Hozzein &amp; Goodfellow 2008 as Streptomonospora arabica comb. nov. and emended description of the genus Streptomonospora.</title>
        <authorList>
            <person name="Zhang D.F."/>
            <person name="Pan H.Q."/>
            <person name="He J."/>
            <person name="Zhang X.M."/>
            <person name="Zhang Y.G."/>
            <person name="Klenk H.P."/>
            <person name="Hu J.C."/>
            <person name="Li W.J."/>
        </authorList>
    </citation>
    <scope>NUCLEOTIDE SEQUENCE [LARGE SCALE GENOMIC DNA]</scope>
    <source>
        <strain evidence="2 3">12A09</strain>
    </source>
</reference>
<keyword evidence="3" id="KW-1185">Reference proteome</keyword>
<protein>
    <submittedName>
        <fullName evidence="2">DUF2716 domain-containing protein</fullName>
    </submittedName>
</protein>
<evidence type="ECO:0000256" key="1">
    <source>
        <dbReference type="SAM" id="MobiDB-lite"/>
    </source>
</evidence>
<dbReference type="Gene3D" id="3.40.630.30">
    <property type="match status" value="1"/>
</dbReference>
<dbReference type="Proteomes" id="UP001156498">
    <property type="component" value="Chromosome"/>
</dbReference>
<accession>A0ABY6YVB3</accession>
<dbReference type="InterPro" id="IPR020323">
    <property type="entry name" value="DUF2716"/>
</dbReference>
<evidence type="ECO:0000313" key="3">
    <source>
        <dbReference type="Proteomes" id="UP001156498"/>
    </source>
</evidence>
<sequence length="499" mass="55285">MPETANDRRSGSRTDADLRVVAGLQDPAHGHRHDREICPNRPAARGGRGPDVEVRRPLRRHGRDPTLNGATWSKAPGTDADDPLALYDALVRARVPVPSPLGAVVAQDGPLVRVHYGTHGQVDHRDTAGADLTRLVLRQKEEFARRVEPVEWRVHAHDSPALAEALTGAGFTPGWERSVLVAPVEDIPEADPPPGFRLIEAGIHPSTRALEIADASGPHRTPLPEARVDGFDHADRTLHLVDEGSPDRLRAVGWASVLTGTPFVTVGGMSEPNPVFPSLRARRLGPSWPRWWDWFNSGARFMLAEADGPLRDVLRRSGFHEITTVRSYHWVPPGTPATTRPVQMLLSDPEHDDLWDRFDERFSFAPSVERYPGIVEPPDSATWFLDGPDEAIEDTVLRGLLDSVLPGEPLYWLDWNHQGYRFDPARVEGPGLPRAPGQVLPDGDYYIYATRDLRLGTFGHPWEGSLCVFGRDLLARVEDALTQVLGEPRRRDGREVGHA</sequence>
<name>A0ABY6YVB3_9ACTN</name>
<feature type="region of interest" description="Disordered" evidence="1">
    <location>
        <begin position="25"/>
        <end position="77"/>
    </location>
</feature>